<dbReference type="AlphaFoldDB" id="B4VN21"/>
<evidence type="ECO:0000256" key="1">
    <source>
        <dbReference type="SAM" id="Phobius"/>
    </source>
</evidence>
<proteinExistence type="predicted"/>
<protein>
    <submittedName>
        <fullName evidence="2">Uncharacterized protein</fullName>
    </submittedName>
</protein>
<dbReference type="eggNOG" id="COG1196">
    <property type="taxonomic scope" value="Bacteria"/>
</dbReference>
<keyword evidence="1" id="KW-1133">Transmembrane helix</keyword>
<organism evidence="2 3">
    <name type="scientific">Coleofasciculus chthonoplastes PCC 7420</name>
    <dbReference type="NCBI Taxonomy" id="118168"/>
    <lineage>
        <taxon>Bacteria</taxon>
        <taxon>Bacillati</taxon>
        <taxon>Cyanobacteriota</taxon>
        <taxon>Cyanophyceae</taxon>
        <taxon>Coleofasciculales</taxon>
        <taxon>Coleofasciculaceae</taxon>
        <taxon>Coleofasciculus</taxon>
    </lineage>
</organism>
<dbReference type="RefSeq" id="WP_006099628.1">
    <property type="nucleotide sequence ID" value="NZ_DS989845.1"/>
</dbReference>
<dbReference type="Proteomes" id="UP000003835">
    <property type="component" value="Unassembled WGS sequence"/>
</dbReference>
<dbReference type="HOGENOM" id="CLU_1337028_0_0_3"/>
<feature type="transmembrane region" description="Helical" evidence="1">
    <location>
        <begin position="33"/>
        <end position="50"/>
    </location>
</feature>
<feature type="transmembrane region" description="Helical" evidence="1">
    <location>
        <begin position="7"/>
        <end position="27"/>
    </location>
</feature>
<keyword evidence="1" id="KW-0812">Transmembrane</keyword>
<sequence length="193" mass="21636">MANDKTNWLFIAESVAIAASFVGAIVAVISEQIIYGLAPLAISLLLNLINRRRVVQQLRRKINDRTQIDNLSRDIQTLRADIAQLKQPDSNQMSREELSAVVSTVEAINEKQKALRGSLAPLQSKLDELNQKFRQRPELEQIETLAGIIVALKQTIDQLPQPDRTAASVNPERVEQLERAIAQIQQELSQLQP</sequence>
<dbReference type="OrthoDB" id="468472at2"/>
<accession>B4VN21</accession>
<evidence type="ECO:0000313" key="3">
    <source>
        <dbReference type="Proteomes" id="UP000003835"/>
    </source>
</evidence>
<keyword evidence="3" id="KW-1185">Reference proteome</keyword>
<reference evidence="2 3" key="1">
    <citation type="submission" date="2008-07" db="EMBL/GenBank/DDBJ databases">
        <authorList>
            <person name="Tandeau de Marsac N."/>
            <person name="Ferriera S."/>
            <person name="Johnson J."/>
            <person name="Kravitz S."/>
            <person name="Beeson K."/>
            <person name="Sutton G."/>
            <person name="Rogers Y.-H."/>
            <person name="Friedman R."/>
            <person name="Frazier M."/>
            <person name="Venter J.C."/>
        </authorList>
    </citation>
    <scope>NUCLEOTIDE SEQUENCE [LARGE SCALE GENOMIC DNA]</scope>
    <source>
        <strain evidence="2 3">PCC 7420</strain>
    </source>
</reference>
<gene>
    <name evidence="2" type="ORF">MC7420_1673</name>
</gene>
<name>B4VN21_9CYAN</name>
<dbReference type="STRING" id="118168.MC7420_1673"/>
<evidence type="ECO:0000313" key="2">
    <source>
        <dbReference type="EMBL" id="EDX76670.1"/>
    </source>
</evidence>
<dbReference type="EMBL" id="DS989845">
    <property type="protein sequence ID" value="EDX76670.1"/>
    <property type="molecule type" value="Genomic_DNA"/>
</dbReference>
<keyword evidence="1" id="KW-0472">Membrane</keyword>